<gene>
    <name evidence="1" type="ORF">LDH80_35815</name>
</gene>
<protein>
    <recommendedName>
        <fullName evidence="3">Muconolactone isomerase domain-containing protein</fullName>
    </recommendedName>
</protein>
<dbReference type="RefSeq" id="WP_190102200.1">
    <property type="nucleotide sequence ID" value="NZ_BMUH01000002.1"/>
</dbReference>
<dbReference type="Proteomes" id="UP001164506">
    <property type="component" value="Chromosome"/>
</dbReference>
<dbReference type="GeneID" id="95604922"/>
<reference evidence="1" key="1">
    <citation type="submission" date="2021-09" db="EMBL/GenBank/DDBJ databases">
        <title>Complete genome sequence and metabolic characterization of Streptomyces tanashiensis DSM 731 the producer of antibacterial Kalafungin and diverse secondary metabolites.</title>
        <authorList>
            <person name="Abbasi M.N."/>
            <person name="Anwar M.N."/>
            <person name="Alam K."/>
            <person name="Shoaib M."/>
            <person name="Lin Z."/>
            <person name="Hayat M."/>
            <person name="Ali M.I."/>
            <person name="Malik H.M.T."/>
            <person name="Ahmed I."/>
            <person name="Li A."/>
            <person name="Hailong Wang H."/>
            <person name="Zhang Y."/>
        </authorList>
    </citation>
    <scope>NUCLEOTIDE SEQUENCE</scope>
    <source>
        <strain evidence="1">Kala</strain>
    </source>
</reference>
<evidence type="ECO:0000313" key="1">
    <source>
        <dbReference type="EMBL" id="UZX25735.1"/>
    </source>
</evidence>
<name>A0ABY6R825_9ACTN</name>
<proteinExistence type="predicted"/>
<evidence type="ECO:0008006" key="3">
    <source>
        <dbReference type="Google" id="ProtNLM"/>
    </source>
</evidence>
<sequence>MRMLLKVQMDTPASNEAIKQGKLLELMETSLKELHTEAAYFTVEDGCRTAYLFFDLTDPSQLPKISEPFFMNIGARIHYSPVMNPDDLRKGLAAIMPS</sequence>
<organism evidence="1 2">
    <name type="scientific">Streptomyces tanashiensis</name>
    <dbReference type="NCBI Taxonomy" id="67367"/>
    <lineage>
        <taxon>Bacteria</taxon>
        <taxon>Bacillati</taxon>
        <taxon>Actinomycetota</taxon>
        <taxon>Actinomycetes</taxon>
        <taxon>Kitasatosporales</taxon>
        <taxon>Streptomycetaceae</taxon>
        <taxon>Streptomyces</taxon>
    </lineage>
</organism>
<accession>A0ABY6R825</accession>
<dbReference type="EMBL" id="CP084204">
    <property type="protein sequence ID" value="UZX25735.1"/>
    <property type="molecule type" value="Genomic_DNA"/>
</dbReference>
<keyword evidence="2" id="KW-1185">Reference proteome</keyword>
<evidence type="ECO:0000313" key="2">
    <source>
        <dbReference type="Proteomes" id="UP001164506"/>
    </source>
</evidence>